<accession>A0A699GTM7</accession>
<proteinExistence type="predicted"/>
<reference evidence="1" key="1">
    <citation type="journal article" date="2019" name="Sci. Rep.">
        <title>Draft genome of Tanacetum cinerariifolium, the natural source of mosquito coil.</title>
        <authorList>
            <person name="Yamashiro T."/>
            <person name="Shiraishi A."/>
            <person name="Satake H."/>
            <person name="Nakayama K."/>
        </authorList>
    </citation>
    <scope>NUCLEOTIDE SEQUENCE</scope>
</reference>
<sequence length="283" mass="34093">MEIKRRLEVDGVNTDVEFDPTNVEFAKWLASTFNNHKPMDQYAKNALWLYWKKGDDEELLTEEEFSDLELENLREGLMLMCSLGIYQDLRRMKNIKIHGSMSYFRDYQWYEGLEDGGFKEETLKEKVILEGLWGHENRKGNNFCSWLKESFGNYRELDYESMLKLEEYWWGKKEEEESSEDAWSNYLPNDEDIDDYLIPKDAPYYVDEEEEGFKERRSKLLGIPYKKSQTFKSKKFEVIKYSFGPAEEYVAIREYEYDIWVRTKENVSHVYQEFFCKKYKGCS</sequence>
<comment type="caution">
    <text evidence="1">The sequence shown here is derived from an EMBL/GenBank/DDBJ whole genome shotgun (WGS) entry which is preliminary data.</text>
</comment>
<protein>
    <submittedName>
        <fullName evidence="1">Zf-BED domain-containing protein</fullName>
    </submittedName>
</protein>
<dbReference type="AlphaFoldDB" id="A0A699GTM7"/>
<evidence type="ECO:0000313" key="1">
    <source>
        <dbReference type="EMBL" id="GEW43075.1"/>
    </source>
</evidence>
<name>A0A699GTM7_TANCI</name>
<gene>
    <name evidence="1" type="ORF">Tci_215051</name>
</gene>
<organism evidence="1">
    <name type="scientific">Tanacetum cinerariifolium</name>
    <name type="common">Dalmatian daisy</name>
    <name type="synonym">Chrysanthemum cinerariifolium</name>
    <dbReference type="NCBI Taxonomy" id="118510"/>
    <lineage>
        <taxon>Eukaryota</taxon>
        <taxon>Viridiplantae</taxon>
        <taxon>Streptophyta</taxon>
        <taxon>Embryophyta</taxon>
        <taxon>Tracheophyta</taxon>
        <taxon>Spermatophyta</taxon>
        <taxon>Magnoliopsida</taxon>
        <taxon>eudicotyledons</taxon>
        <taxon>Gunneridae</taxon>
        <taxon>Pentapetalae</taxon>
        <taxon>asterids</taxon>
        <taxon>campanulids</taxon>
        <taxon>Asterales</taxon>
        <taxon>Asteraceae</taxon>
        <taxon>Asteroideae</taxon>
        <taxon>Anthemideae</taxon>
        <taxon>Anthemidinae</taxon>
        <taxon>Tanacetum</taxon>
    </lineage>
</organism>
<dbReference type="EMBL" id="BKCJ010058058">
    <property type="protein sequence ID" value="GEW43075.1"/>
    <property type="molecule type" value="Genomic_DNA"/>
</dbReference>